<dbReference type="Proteomes" id="UP000670947">
    <property type="component" value="Unassembled WGS sequence"/>
</dbReference>
<gene>
    <name evidence="3" type="ORF">I8J29_31910</name>
</gene>
<keyword evidence="4" id="KW-1185">Reference proteome</keyword>
<feature type="region of interest" description="Disordered" evidence="1">
    <location>
        <begin position="24"/>
        <end position="75"/>
    </location>
</feature>
<evidence type="ECO:0008006" key="5">
    <source>
        <dbReference type="Google" id="ProtNLM"/>
    </source>
</evidence>
<feature type="signal peptide" evidence="2">
    <location>
        <begin position="1"/>
        <end position="23"/>
    </location>
</feature>
<evidence type="ECO:0000256" key="2">
    <source>
        <dbReference type="SAM" id="SignalP"/>
    </source>
</evidence>
<feature type="compositionally biased region" description="Low complexity" evidence="1">
    <location>
        <begin position="24"/>
        <end position="71"/>
    </location>
</feature>
<accession>A0ABS3WKD6</accession>
<dbReference type="EMBL" id="JAGGDJ010000075">
    <property type="protein sequence ID" value="MBO7748786.1"/>
    <property type="molecule type" value="Genomic_DNA"/>
</dbReference>
<keyword evidence="2" id="KW-0732">Signal</keyword>
<evidence type="ECO:0000313" key="4">
    <source>
        <dbReference type="Proteomes" id="UP000670947"/>
    </source>
</evidence>
<organism evidence="3 4">
    <name type="scientific">Paenibacillus artemisiicola</name>
    <dbReference type="NCBI Taxonomy" id="1172618"/>
    <lineage>
        <taxon>Bacteria</taxon>
        <taxon>Bacillati</taxon>
        <taxon>Bacillota</taxon>
        <taxon>Bacilli</taxon>
        <taxon>Bacillales</taxon>
        <taxon>Paenibacillaceae</taxon>
        <taxon>Paenibacillus</taxon>
    </lineage>
</organism>
<evidence type="ECO:0000256" key="1">
    <source>
        <dbReference type="SAM" id="MobiDB-lite"/>
    </source>
</evidence>
<reference evidence="3 4" key="1">
    <citation type="submission" date="2021-03" db="EMBL/GenBank/DDBJ databases">
        <title>Paenibacillus artemisicola MWE-103 whole genome sequence.</title>
        <authorList>
            <person name="Ham Y.J."/>
        </authorList>
    </citation>
    <scope>NUCLEOTIDE SEQUENCE [LARGE SCALE GENOMIC DNA]</scope>
    <source>
        <strain evidence="3 4">MWE-103</strain>
    </source>
</reference>
<dbReference type="PROSITE" id="PS51257">
    <property type="entry name" value="PROKAR_LIPOPROTEIN"/>
    <property type="match status" value="1"/>
</dbReference>
<dbReference type="RefSeq" id="WP_208851312.1">
    <property type="nucleotide sequence ID" value="NZ_JAGGDJ010000075.1"/>
</dbReference>
<protein>
    <recommendedName>
        <fullName evidence="5">Lipoprotein</fullName>
    </recommendedName>
</protein>
<name>A0ABS3WKD6_9BACL</name>
<comment type="caution">
    <text evidence="3">The sequence shown here is derived from an EMBL/GenBank/DDBJ whole genome shotgun (WGS) entry which is preliminary data.</text>
</comment>
<feature type="chain" id="PRO_5045323648" description="Lipoprotein" evidence="2">
    <location>
        <begin position="24"/>
        <end position="193"/>
    </location>
</feature>
<proteinExistence type="predicted"/>
<sequence>MKKWLLTSVVLAAVLAVSACGNANSNNDPAASNATNTSNASNGANGSGASDATNASNNTNASNGSNANAPADESAATPSYFGDWTVKGVAGSTAVSTAPDDSMIGTKATYASDKAVFGKDEIQKPEYKEEDIAKGDFASEYRVQLKDLGIDADSVKAVTIGDGASPGSFFVVKDAQTLLVLWDGNFYELQKAA</sequence>
<evidence type="ECO:0000313" key="3">
    <source>
        <dbReference type="EMBL" id="MBO7748786.1"/>
    </source>
</evidence>